<gene>
    <name evidence="1" type="ORF">BWY41_00303</name>
</gene>
<evidence type="ECO:0000313" key="1">
    <source>
        <dbReference type="EMBL" id="OQA61188.1"/>
    </source>
</evidence>
<dbReference type="EMBL" id="MWBQ01000022">
    <property type="protein sequence ID" value="OQA61188.1"/>
    <property type="molecule type" value="Genomic_DNA"/>
</dbReference>
<comment type="caution">
    <text evidence="1">The sequence shown here is derived from an EMBL/GenBank/DDBJ whole genome shotgun (WGS) entry which is preliminary data.</text>
</comment>
<dbReference type="AlphaFoldDB" id="A0A1V5T388"/>
<sequence length="289" mass="33356">MKRGFLKGIILLVILLFFSGPSFSTEEGPAIWLFAAQPERYFSAFLEIHLKRVFSTSQLQFINLYSKQPGELEKKINPKLCLARIIILMDFSKELTDCFFRECENIEFREKPFLITWNCDLTNLPDYFHSIPITINWELVLEELQTILSGYQSPAFIVHNNESYIQDFLLYLHNHSQYHLIVDDNKPCQSPPPQQVYLTGCEDIMKEYLSFSHHIICFESSTLALAEIQAGHILASIDFKPSQLATQISDLFSNKANKFNLTLTPLLIFPESLSEADAYEVLGRCFMCK</sequence>
<accession>A0A1V5T388</accession>
<name>A0A1V5T388_9BACT</name>
<reference evidence="1" key="1">
    <citation type="submission" date="2017-02" db="EMBL/GenBank/DDBJ databases">
        <title>Delving into the versatile metabolic prowess of the omnipresent phylum Bacteroidetes.</title>
        <authorList>
            <person name="Nobu M.K."/>
            <person name="Mei R."/>
            <person name="Narihiro T."/>
            <person name="Kuroda K."/>
            <person name="Liu W.-T."/>
        </authorList>
    </citation>
    <scope>NUCLEOTIDE SEQUENCE</scope>
    <source>
        <strain evidence="1">ADurb.Bin276</strain>
    </source>
</reference>
<organism evidence="1">
    <name type="scientific">Candidatus Atribacter allofermentans</name>
    <dbReference type="NCBI Taxonomy" id="1852833"/>
    <lineage>
        <taxon>Bacteria</taxon>
        <taxon>Pseudomonadati</taxon>
        <taxon>Atribacterota</taxon>
        <taxon>Atribacteria</taxon>
        <taxon>Atribacterales</taxon>
        <taxon>Atribacteraceae</taxon>
        <taxon>Atribacter</taxon>
    </lineage>
</organism>
<dbReference type="Proteomes" id="UP000485569">
    <property type="component" value="Unassembled WGS sequence"/>
</dbReference>
<protein>
    <submittedName>
        <fullName evidence="1">Uncharacterized protein</fullName>
    </submittedName>
</protein>
<proteinExistence type="predicted"/>